<gene>
    <name evidence="1" type="ORF">Vadar_029730</name>
</gene>
<evidence type="ECO:0000313" key="2">
    <source>
        <dbReference type="Proteomes" id="UP000828048"/>
    </source>
</evidence>
<protein>
    <submittedName>
        <fullName evidence="1">Uncharacterized protein</fullName>
    </submittedName>
</protein>
<evidence type="ECO:0000313" key="1">
    <source>
        <dbReference type="EMBL" id="KAH7844595.1"/>
    </source>
</evidence>
<reference evidence="1 2" key="1">
    <citation type="journal article" date="2021" name="Hortic Res">
        <title>High-quality reference genome and annotation aids understanding of berry development for evergreen blueberry (Vaccinium darrowii).</title>
        <authorList>
            <person name="Yu J."/>
            <person name="Hulse-Kemp A.M."/>
            <person name="Babiker E."/>
            <person name="Staton M."/>
        </authorList>
    </citation>
    <scope>NUCLEOTIDE SEQUENCE [LARGE SCALE GENOMIC DNA]</scope>
    <source>
        <strain evidence="2">cv. NJ 8807/NJ 8810</strain>
        <tissue evidence="1">Young leaf</tissue>
    </source>
</reference>
<organism evidence="1 2">
    <name type="scientific">Vaccinium darrowii</name>
    <dbReference type="NCBI Taxonomy" id="229202"/>
    <lineage>
        <taxon>Eukaryota</taxon>
        <taxon>Viridiplantae</taxon>
        <taxon>Streptophyta</taxon>
        <taxon>Embryophyta</taxon>
        <taxon>Tracheophyta</taxon>
        <taxon>Spermatophyta</taxon>
        <taxon>Magnoliopsida</taxon>
        <taxon>eudicotyledons</taxon>
        <taxon>Gunneridae</taxon>
        <taxon>Pentapetalae</taxon>
        <taxon>asterids</taxon>
        <taxon>Ericales</taxon>
        <taxon>Ericaceae</taxon>
        <taxon>Vaccinioideae</taxon>
        <taxon>Vaccinieae</taxon>
        <taxon>Vaccinium</taxon>
    </lineage>
</organism>
<dbReference type="EMBL" id="CM037151">
    <property type="protein sequence ID" value="KAH7844595.1"/>
    <property type="molecule type" value="Genomic_DNA"/>
</dbReference>
<sequence>MAGKSEIEALRLAFEEQRERSDNQMAEMLLLIQGLTFQNKPPGEQPPPQEHPNLEAMMAKVAKLEESVQKQEKIAATGIDMDKLCLFPGAKLPEGFKPITWEKFDGNGDPRAHLQAYVGTLSMYNIENNAMGQMFQQTLTGPALRWFLNLDISKKGSWEDIGTAFMAQYNYNVQLEMTIRELDATRMGANESFADFIRRWRGKASQMMDRPSEKEQMRIITKNLAPDFAKHLVVFQTTADFKTFYEAGLAVEDALRTGIFEKGESAKPRRVYSGNSNTLFGTNQYNHTQASSSNPKPTKTEPVNQIAAQPARQARNFYQFPFPLTTVYQRLLEKDVIKPLEPREPPKVLPPNHNPNAFCSYHQMSGHHTNNCIRLKHKIQDLIEDGTIPPPHKKPNTVSNPMPEHQPNTRINQISFSSTPDNPSSTKLNPNLYIIPATEPKPVVPVSEESEVCSLTSIKSRSKPRWADITESEEWAMNDRDWEEFRQEWDPSRFIIPNSHNKPVVSIPTDPSICRIDKVVCIAGMVHTLAYVEPNEQEDWRERWEAICADPLDAVSLLTLFEEPGDIWNRTLGEVYHWVPSSNLPDNSLPPPLLGIEGHSAIETIFGDHEWFPQTYIINESLPRPTVTFHPQSNVSALTEDPTDSFWNKEDVIDVLFDNGEMWTVNKTMLDHSFWHDRAVENLEKKMGDIKIEKQKAESSVAGFWTEYFDTQQKLESIKAGKRKVNEFSDFWDEKPPSVNRITRSGRIYQPANLQRGHTSNHAQAGAFVWDDPVQHDSIPSNPEGVIQTPEVIIQPPQRNPMPVENPIRKQLERTPASISIWGLLSSSREHRQKLIKTLSNMEVPPDIPPEALVALLAPNKAKHVVTFTEKDLPPEGAGHNKPLHITMKCVGKWVPVILLDNGSALNVCPLRTAYCLGFTTKDFQPSSLGVRAYDNTRRDVVGVVQLEMSVEDFKSKVEFHVLDIPSSFNLLLGRPWLHHPDIMAVPSSLHQKVQLGLATGTLTIYGESGIRPHVSDNAPLLEIMHGEEDVTLGGFSFDTAGTVLTIKMDEDFSISSTAIEMMRKMAYMPGLGLGRNNQGIAEFPEFPVNSNHFGLGYQPSGDEKGSGWKARTRVQPKKGPIRFIKGKEAIYQGEPELFWDVKKKTKLPGFEIFANDSWDSDDESAKPEELVERCKSDWIEVFDSGNLISLFEDENLTGTVKDGSAAMTISLEPVGDMELMMLSQEAFGDVTSLIVDANRIYKSCTFLPKIVYIGTEFESKSESSIESEFNTEFGTTSESMHVSVSPPRHHFSFEFESTLMYHAPGATSFAMNEVDFAYLAVSEINCVDPDDDGIEFEEEIPKELRSLIERENERHAQPLKEEVISINLRGESDPRMVQIGSGLSPEEFKAHSNLLKEFQDVFAWSHADMPGIDPEIVEHRIPLYPGAKPVKQKLRKMRPDWVLEIKKEVQKQLDAGFLMVTEYPQWVANIVPVPKKNGKIRVCVDFRDLNKASPKDDFPLPHIDVLVDNTAGHALLSFMDGFSGYNQILMAPEDREKTTFTTEWGTYCYKVMPFGLKNAGSTYQRAATTLLHDMIHKEVEVYVDDMIVKSKEREGHLHALRKFFERIRKYKLRLNPEKCTFGVTAGKMLGFMITTRGIEVDPSKIKAILEMEPPQTEKEVRSFLGKIQFISRFIAKLTTTCEPMFYLLKKGVTFKWDDRCQKAFEAVKKYLQNPPVLMPPVPGQLLILYLSVTPSAMGCMLAQEGEGGSEKAVYYISKKMVGCEERYTPLEKTCWALVWASKKLRHYMLAYSVVLISRMDPLKYLFEKPALTGKLARWLLLLAEFDIRYVTRKSVKGRAVAEFLANYPVEGPEDVEFEFPDENVMTTTNDVWTLYFDGAANQKGFGIGVLLISPEGSHIPLAFKLNFEVTNNQSEYEACIVGMEAALEIGVKRLEVVGDSNLVVSQANGEWKVKEDKLKPYHQDLDDLIPRFQMVTFTHVPRLKNRFADALATLASMVEIPNGVKLRPVIIEQRNKPVYEYVMAIDEPNDGLPWFHDIWNFIERGEYPAEADKKDQIALRGLASQYIICGGQLYRRSYCGTHKLCVHGEEASRIMEEIHKGVCGPHMNGMMLAKKVLRQGYYWSTMETQCIEYVRRCHKCQIHANLMHVPPSELHSMTSPWPFSVWGIDIIGRITPAASNGNKFILVAIDYFTKWVEAASYTTLTAVQVAHFIKQNVIYRYGVPQAFVSDNGVHFKGRAAETLEEFGIQVHKSTVYRPQTNGAVEAANKTIKSILGRTIESARDWHEKLPLALWGYRTSIRTPTGATPYSLVYGMEAVLPIELEIPSLRIMAESRIDEAEWQNARFEELMLFDERRLKALYHVQGYQRRIARAFNKKVKSRDLQEGDMVLKEIRAPVFDPRGKFRPKWAGPYIIKKILSGGATQLIDLDGNEFSTLVNLDQLKRYYP</sequence>
<proteinExistence type="predicted"/>
<name>A0ACB7XVU3_9ERIC</name>
<dbReference type="Proteomes" id="UP000828048">
    <property type="component" value="Chromosome 1"/>
</dbReference>
<comment type="caution">
    <text evidence="1">The sequence shown here is derived from an EMBL/GenBank/DDBJ whole genome shotgun (WGS) entry which is preliminary data.</text>
</comment>
<keyword evidence="2" id="KW-1185">Reference proteome</keyword>
<accession>A0ACB7XVU3</accession>